<organism evidence="1 2">
    <name type="scientific">Xanthomonas perforans</name>
    <dbReference type="NCBI Taxonomy" id="442694"/>
    <lineage>
        <taxon>Bacteria</taxon>
        <taxon>Pseudomonadati</taxon>
        <taxon>Pseudomonadota</taxon>
        <taxon>Gammaproteobacteria</taxon>
        <taxon>Lysobacterales</taxon>
        <taxon>Lysobacteraceae</taxon>
        <taxon>Xanthomonas</taxon>
    </lineage>
</organism>
<dbReference type="GeneID" id="61777579"/>
<sequence length="72" mass="7678">MVLPFEGTGVQLHPLRTLTFCTKIAFTPGFLFVAKMGTACCALAVVATPAANASKAQHAAFLKSRAFEYMVI</sequence>
<evidence type="ECO:0000313" key="1">
    <source>
        <dbReference type="EMBL" id="NEL75676.1"/>
    </source>
</evidence>
<gene>
    <name evidence="1" type="ORF">G3W61_05305</name>
</gene>
<dbReference type="Proteomes" id="UP000471082">
    <property type="component" value="Unassembled WGS sequence"/>
</dbReference>
<accession>A0A6P0DWT9</accession>
<name>A0A6P0DWT9_XANPE</name>
<evidence type="ECO:0000313" key="2">
    <source>
        <dbReference type="Proteomes" id="UP000471082"/>
    </source>
</evidence>
<dbReference type="EMBL" id="JAAGYU010000015">
    <property type="protein sequence ID" value="NEL75676.1"/>
    <property type="molecule type" value="Genomic_DNA"/>
</dbReference>
<proteinExistence type="predicted"/>
<protein>
    <submittedName>
        <fullName evidence="1">Uncharacterized protein</fullName>
    </submittedName>
</protein>
<dbReference type="AlphaFoldDB" id="A0A6P0DWT9"/>
<reference evidence="1 2" key="1">
    <citation type="submission" date="2019-11" db="EMBL/GenBank/DDBJ databases">
        <title>Genome-resolved metagenomics to study the prevalence of co-infection and intraspecific heterogeneity among plant pathogen metapopulations.</title>
        <authorList>
            <person name="Newberry E."/>
            <person name="Bhandari R."/>
            <person name="Kemble J."/>
            <person name="Sikora E."/>
            <person name="Potnis N."/>
        </authorList>
    </citation>
    <scope>NUCLEOTIDE SEQUENCE [LARGE SCALE GENOMIC DNA]</scope>
    <source>
        <strain evidence="1">Xp_Tom_Tuscaloosa_18b</strain>
    </source>
</reference>
<dbReference type="RefSeq" id="WP_161597853.1">
    <property type="nucleotide sequence ID" value="NZ_JABFFS010000001.1"/>
</dbReference>
<comment type="caution">
    <text evidence="1">The sequence shown here is derived from an EMBL/GenBank/DDBJ whole genome shotgun (WGS) entry which is preliminary data.</text>
</comment>